<dbReference type="RefSeq" id="XP_013430775.1">
    <property type="nucleotide sequence ID" value="XM_013575321.1"/>
</dbReference>
<evidence type="ECO:0000259" key="2">
    <source>
        <dbReference type="Pfam" id="PF07985"/>
    </source>
</evidence>
<dbReference type="InterPro" id="IPR012942">
    <property type="entry name" value="SRR1-like"/>
</dbReference>
<evidence type="ECO:0000313" key="3">
    <source>
        <dbReference type="EMBL" id="KEQ76879.1"/>
    </source>
</evidence>
<accession>A0A074WZF8</accession>
<dbReference type="OrthoDB" id="5318346at2759"/>
<sequence length="277" mass="31730">MPHSSRRARKPYHPKRIISESEDGWSRVERTTPSRYGSTPLVDSSLPPVDRSLTVQKLLDEHTRCKQQWANSEARQWLQQLLARQVAEGGWSLDKAVCVALGSPSLSWANRLRSVWQLVMFMDMVEMVRPKLNHANELKLYAQEPRFTSLDREFLQSLAVTVLDPPQAEELVDESTFIFIPCIEWMLELPFMLVAVKSPLYVSSSMHWIADEAERSRTRLTIDFNSNKLVLKQCDDAIAAAKAVVNTHHENNMPETDFADGHSLSLTIYTLKHQDED</sequence>
<protein>
    <recommendedName>
        <fullName evidence="2">SRR1-like domain-containing protein</fullName>
    </recommendedName>
</protein>
<dbReference type="Proteomes" id="UP000027730">
    <property type="component" value="Unassembled WGS sequence"/>
</dbReference>
<dbReference type="GeneID" id="25408979"/>
<dbReference type="HOGENOM" id="CLU_1004661_0_0_1"/>
<dbReference type="Pfam" id="PF07985">
    <property type="entry name" value="SRR1"/>
    <property type="match status" value="1"/>
</dbReference>
<evidence type="ECO:0000313" key="4">
    <source>
        <dbReference type="Proteomes" id="UP000027730"/>
    </source>
</evidence>
<gene>
    <name evidence="3" type="ORF">M436DRAFT_38238</name>
</gene>
<dbReference type="PANTHER" id="PTHR42080:SF1">
    <property type="entry name" value="SRR1-LIKE DOMAIN-CONTAINING PROTEIN"/>
    <property type="match status" value="1"/>
</dbReference>
<feature type="domain" description="SRR1-like" evidence="2">
    <location>
        <begin position="81"/>
        <end position="236"/>
    </location>
</feature>
<evidence type="ECO:0000256" key="1">
    <source>
        <dbReference type="SAM" id="MobiDB-lite"/>
    </source>
</evidence>
<dbReference type="STRING" id="1043004.A0A074WZF8"/>
<keyword evidence="4" id="KW-1185">Reference proteome</keyword>
<dbReference type="EMBL" id="KL584703">
    <property type="protein sequence ID" value="KEQ76879.1"/>
    <property type="molecule type" value="Genomic_DNA"/>
</dbReference>
<feature type="region of interest" description="Disordered" evidence="1">
    <location>
        <begin position="1"/>
        <end position="43"/>
    </location>
</feature>
<organism evidence="3 4">
    <name type="scientific">Aureobasidium namibiae CBS 147.97</name>
    <dbReference type="NCBI Taxonomy" id="1043004"/>
    <lineage>
        <taxon>Eukaryota</taxon>
        <taxon>Fungi</taxon>
        <taxon>Dikarya</taxon>
        <taxon>Ascomycota</taxon>
        <taxon>Pezizomycotina</taxon>
        <taxon>Dothideomycetes</taxon>
        <taxon>Dothideomycetidae</taxon>
        <taxon>Dothideales</taxon>
        <taxon>Saccotheciaceae</taxon>
        <taxon>Aureobasidium</taxon>
    </lineage>
</organism>
<dbReference type="AlphaFoldDB" id="A0A074WZF8"/>
<feature type="compositionally biased region" description="Basic residues" evidence="1">
    <location>
        <begin position="1"/>
        <end position="16"/>
    </location>
</feature>
<name>A0A074WZF8_9PEZI</name>
<dbReference type="PANTHER" id="PTHR42080">
    <property type="entry name" value="SRR1 DOMAIN-CONTAINING PROTEIN"/>
    <property type="match status" value="1"/>
</dbReference>
<reference evidence="3 4" key="1">
    <citation type="journal article" date="2014" name="BMC Genomics">
        <title>Genome sequencing of four Aureobasidium pullulans varieties: biotechnological potential, stress tolerance, and description of new species.</title>
        <authorList>
            <person name="Gostin Ar C."/>
            <person name="Ohm R.A."/>
            <person name="Kogej T."/>
            <person name="Sonjak S."/>
            <person name="Turk M."/>
            <person name="Zajc J."/>
            <person name="Zalar P."/>
            <person name="Grube M."/>
            <person name="Sun H."/>
            <person name="Han J."/>
            <person name="Sharma A."/>
            <person name="Chiniquy J."/>
            <person name="Ngan C.Y."/>
            <person name="Lipzen A."/>
            <person name="Barry K."/>
            <person name="Grigoriev I.V."/>
            <person name="Gunde-Cimerman N."/>
        </authorList>
    </citation>
    <scope>NUCLEOTIDE SEQUENCE [LARGE SCALE GENOMIC DNA]</scope>
    <source>
        <strain evidence="3 4">CBS 147.97</strain>
    </source>
</reference>
<proteinExistence type="predicted"/>